<dbReference type="Pfam" id="PF13350">
    <property type="entry name" value="Y_phosphatase3"/>
    <property type="match status" value="1"/>
</dbReference>
<evidence type="ECO:0000313" key="1">
    <source>
        <dbReference type="EMBL" id="AVG23261.1"/>
    </source>
</evidence>
<protein>
    <submittedName>
        <fullName evidence="1">Protein tyrosine/serine phosphatase</fullName>
    </submittedName>
</protein>
<dbReference type="KEGG" id="psai:C3B54_11263"/>
<proteinExistence type="predicted"/>
<keyword evidence="2" id="KW-1185">Reference proteome</keyword>
<dbReference type="GO" id="GO:0004721">
    <property type="term" value="F:phosphoprotein phosphatase activity"/>
    <property type="evidence" value="ECO:0007669"/>
    <property type="project" value="InterPro"/>
</dbReference>
<dbReference type="Gene3D" id="3.90.190.10">
    <property type="entry name" value="Protein tyrosine phosphatase superfamily"/>
    <property type="match status" value="1"/>
</dbReference>
<dbReference type="InterPro" id="IPR029021">
    <property type="entry name" value="Prot-tyrosine_phosphatase-like"/>
</dbReference>
<sequence length="262" mass="28402">MVQSVSKSTTVSVFSLANIRDLAQVRLRSGALREKQLYRSDDVSTIDAAGARALHKEGIRHVFDLRGAPEQQMTGRGPLEGLTGYDHLPFVLSPVNDPLQPVASGTGAALVSHTALSPQTVGHWYLSVTLDSAEIIVRGLETLTRIEGATVFHCAAGKDRTGIFAASVLSVLGAPDEEIVNDYHATEAQLERVFDRLRAAPYGFFLQNLPHAGALLRAQKDTMRAFLDKARLDHGGLEELLKARGLSQDSINQLRARLVDGD</sequence>
<dbReference type="PROSITE" id="PS00383">
    <property type="entry name" value="TYR_PHOSPHATASE_1"/>
    <property type="match status" value="1"/>
</dbReference>
<name>A0A2L2BNL8_9MICO</name>
<dbReference type="InterPro" id="IPR016130">
    <property type="entry name" value="Tyr_Pase_AS"/>
</dbReference>
<gene>
    <name evidence="1" type="ORF">C3B54_11263</name>
</gene>
<dbReference type="Proteomes" id="UP000243077">
    <property type="component" value="Chromosome"/>
</dbReference>
<evidence type="ECO:0000313" key="2">
    <source>
        <dbReference type="Proteomes" id="UP000243077"/>
    </source>
</evidence>
<dbReference type="EMBL" id="CP026923">
    <property type="protein sequence ID" value="AVG23261.1"/>
    <property type="molecule type" value="Genomic_DNA"/>
</dbReference>
<dbReference type="InterPro" id="IPR026893">
    <property type="entry name" value="Tyr/Ser_Pase_IphP-type"/>
</dbReference>
<accession>A0A2L2BNL8</accession>
<dbReference type="SUPFAM" id="SSF52799">
    <property type="entry name" value="(Phosphotyrosine protein) phosphatases II"/>
    <property type="match status" value="1"/>
</dbReference>
<dbReference type="AlphaFoldDB" id="A0A2L2BNL8"/>
<reference evidence="1 2" key="1">
    <citation type="submission" date="2018-02" db="EMBL/GenBank/DDBJ databases">
        <title>Complete genome of the streamlined marine actinobacterium Pontimonas salivibrio CL-TW6 adapted to coastal planktonic lifestype.</title>
        <authorList>
            <person name="Cho B.C."/>
            <person name="Hardies S.C."/>
            <person name="Jang G.I."/>
            <person name="Hwang C.Y."/>
        </authorList>
    </citation>
    <scope>NUCLEOTIDE SEQUENCE [LARGE SCALE GENOMIC DNA]</scope>
    <source>
        <strain evidence="1 2">CL-TW6</strain>
    </source>
</reference>
<organism evidence="1 2">
    <name type="scientific">Pontimonas salivibrio</name>
    <dbReference type="NCBI Taxonomy" id="1159327"/>
    <lineage>
        <taxon>Bacteria</taxon>
        <taxon>Bacillati</taxon>
        <taxon>Actinomycetota</taxon>
        <taxon>Actinomycetes</taxon>
        <taxon>Micrococcales</taxon>
        <taxon>Microbacteriaceae</taxon>
        <taxon>Pontimonas</taxon>
    </lineage>
</organism>